<accession>A0ABS8YHL5</accession>
<comment type="caution">
    <text evidence="2">The sequence shown here is derived from an EMBL/GenBank/DDBJ whole genome shotgun (WGS) entry which is preliminary data.</text>
</comment>
<keyword evidence="1" id="KW-0175">Coiled coil</keyword>
<evidence type="ECO:0008006" key="4">
    <source>
        <dbReference type="Google" id="ProtNLM"/>
    </source>
</evidence>
<evidence type="ECO:0000313" key="3">
    <source>
        <dbReference type="Proteomes" id="UP001199916"/>
    </source>
</evidence>
<evidence type="ECO:0000313" key="2">
    <source>
        <dbReference type="EMBL" id="MCE5170622.1"/>
    </source>
</evidence>
<dbReference type="EMBL" id="JAJNBZ010000011">
    <property type="protein sequence ID" value="MCE5170622.1"/>
    <property type="molecule type" value="Genomic_DNA"/>
</dbReference>
<reference evidence="2 3" key="1">
    <citation type="submission" date="2021-11" db="EMBL/GenBank/DDBJ databases">
        <title>Draft genome sequence of Paenibacillus profundus YoMME, a new Gram-positive bacteria with exoelectrogenic properties.</title>
        <authorList>
            <person name="Hubenova Y."/>
            <person name="Hubenova E."/>
            <person name="Manasiev Y."/>
            <person name="Peykov S."/>
            <person name="Mitov M."/>
        </authorList>
    </citation>
    <scope>NUCLEOTIDE SEQUENCE [LARGE SCALE GENOMIC DNA]</scope>
    <source>
        <strain evidence="2 3">YoMME</strain>
    </source>
</reference>
<keyword evidence="3" id="KW-1185">Reference proteome</keyword>
<feature type="coiled-coil region" evidence="1">
    <location>
        <begin position="95"/>
        <end position="122"/>
    </location>
</feature>
<name>A0ABS8YHL5_9BACL</name>
<evidence type="ECO:0000256" key="1">
    <source>
        <dbReference type="SAM" id="Coils"/>
    </source>
</evidence>
<dbReference type="Proteomes" id="UP001199916">
    <property type="component" value="Unassembled WGS sequence"/>
</dbReference>
<dbReference type="RefSeq" id="WP_019422295.1">
    <property type="nucleotide sequence ID" value="NZ_JAJNBZ010000011.1"/>
</dbReference>
<proteinExistence type="predicted"/>
<protein>
    <recommendedName>
        <fullName evidence="4">Lantibiotic dehydratase N-terminal domain-containing protein</fullName>
    </recommendedName>
</protein>
<organism evidence="2 3">
    <name type="scientific">Paenibacillus profundus</name>
    <dbReference type="NCBI Taxonomy" id="1173085"/>
    <lineage>
        <taxon>Bacteria</taxon>
        <taxon>Bacillati</taxon>
        <taxon>Bacillota</taxon>
        <taxon>Bacilli</taxon>
        <taxon>Bacillales</taxon>
        <taxon>Paenibacillaceae</taxon>
        <taxon>Paenibacillus</taxon>
    </lineage>
</organism>
<sequence length="862" mass="101446">MNINPLILVRENSLEKKSIDLSMDNPIYMQIISSRLELAELKDGVVKELDLFYKAEKDIRILDIKRHICKDKIHKINLDTDQFHGNETDPLYLLLSEYASKYKELEQLEHEAENRYNAQLKTFRQSMIELLVDKEDILSGLLMINPDIYYKLNAYINTPLDLHKNKTRKVESTLYKFISRAMLKTSPFLSITNVGRAKMQANPADRTAHHENYTKHVSLNYTLLYRLAFYFFIQSNRFIKTIDFYLPPYSIRQDEGACYISFLSRKDLPENNKLYLPSENLGELKIPANLANLFESKDMDNNLGFEDFMAAFDHRISEENMYQIIRKYISIGLLIPAVGFNEGSSELLLLDIQQTAQKYLNGDDFEKLNRFLADLTEISKKISLHNKYEAKHIIHQELAALLFELEQETGIKFPANSVFYEDGIMDKVQFIHTENVEQSYMDFKKLQAFSLIFDASIRLQYEMGTKLYEHANGQEMEIDSDFFSILFAVSKEMIPYWEDITYTRPDIETEEIRILDHLKTSFIQEFRSLCLSCEQAINIKALIDKYIRQIPERIIKHADITSSYFVQFNEDNIIVNAVYDGHEKFKARFMNYFTPYLLHDDAYTAFSANYYDSQNYYEFTESFGFNGNVKNIKLKKECCTVGIGTKRFLQDAEKPLTHVEDFKIKIKKENKRFRLIDKDKQTVKVCFRGSLVPTSMPGYISVLLQLFSSGSMLFKFSDLLERDVMPRITYGNIVLNRHRIKLSSISEELKRREGENNYHYYRRVNMYFLENNLKQKFFIIAKRDFLLNDPYLRDFKPLYIDISNPIALRILEKEMISKSETEIFHNFYIEEYLSNEGDYAKEYDIEIYKKEGEGIGEQLANL</sequence>
<gene>
    <name evidence="2" type="ORF">LQV63_15000</name>
</gene>